<sequence>MDQSRRSPGAPHSPTLLTRLRDWRTGRGDADPEVEEFDDESPRPDPRAMDLVLRVGELLLASGEATETVSDAMLSLAVAFGLPRSEVSVTFTGITLSCHPGGDEPPVTGERVVRRRTLDYHKVNELHALVQDAALGLLELEGAAARLRAVKRSRPPYPRWVMVAGFGLIASSASVMVGGGVIVAATAFAATVLGDRAAVWLAERGVAEFYQMAVAALLAASTGMTLLWISGELDLGLRANAVITGSIMALLPGRPLVSSLQDGVSGAFVSAAARLLEVFFTLGAIVAGVGAVAYTAVRLGLYVDLDNLPSAGTSMEPVVLAGAAGIAIAFAVSLVAPGRTLLPIGLMGVLIWLCYAGLREALAVPPVVATAAGAVVVGVLGHWLARRTRRPALTFIIPSIAPLLPGSILYRGLIQMSTGEPLTGVASLGEAVAVGLALGAGVNLGGELVRAFSRGGLVGAGRRGRQAARRTRGGY</sequence>
<feature type="region of interest" description="Disordered" evidence="7">
    <location>
        <begin position="1"/>
        <end position="45"/>
    </location>
</feature>
<feature type="domain" description="Threonine/serine exporter-like N-terminal" evidence="9">
    <location>
        <begin position="50"/>
        <end position="293"/>
    </location>
</feature>
<dbReference type="Pfam" id="PF12821">
    <property type="entry name" value="ThrE_2"/>
    <property type="match status" value="1"/>
</dbReference>
<dbReference type="PANTHER" id="PTHR34390">
    <property type="entry name" value="UPF0442 PROTEIN YJJB-RELATED"/>
    <property type="match status" value="1"/>
</dbReference>
<feature type="transmembrane region" description="Helical" evidence="8">
    <location>
        <begin position="160"/>
        <end position="189"/>
    </location>
</feature>
<feature type="transmembrane region" description="Helical" evidence="8">
    <location>
        <begin position="364"/>
        <end position="385"/>
    </location>
</feature>
<keyword evidence="12" id="KW-1185">Reference proteome</keyword>
<dbReference type="PANTHER" id="PTHR34390:SF2">
    <property type="entry name" value="SUCCINATE TRANSPORTER SUBUNIT YJJP-RELATED"/>
    <property type="match status" value="1"/>
</dbReference>
<dbReference type="EMBL" id="CP051627">
    <property type="protein sequence ID" value="UPT21021.1"/>
    <property type="molecule type" value="Genomic_DNA"/>
</dbReference>
<comment type="subcellular location">
    <subcellularLocation>
        <location evidence="1">Cell membrane</location>
        <topology evidence="1">Multi-pass membrane protein</topology>
    </subcellularLocation>
</comment>
<protein>
    <submittedName>
        <fullName evidence="11">Threonine/serine exporter family protein</fullName>
    </submittedName>
</protein>
<keyword evidence="4 8" id="KW-1133">Transmembrane helix</keyword>
<feature type="transmembrane region" description="Helical" evidence="8">
    <location>
        <begin position="209"/>
        <end position="229"/>
    </location>
</feature>
<evidence type="ECO:0000313" key="12">
    <source>
        <dbReference type="Proteomes" id="UP000832041"/>
    </source>
</evidence>
<evidence type="ECO:0000256" key="1">
    <source>
        <dbReference type="ARBA" id="ARBA00004651"/>
    </source>
</evidence>
<dbReference type="Pfam" id="PF06738">
    <property type="entry name" value="ThrE"/>
    <property type="match status" value="1"/>
</dbReference>
<feature type="transmembrane region" description="Helical" evidence="8">
    <location>
        <begin position="317"/>
        <end position="336"/>
    </location>
</feature>
<feature type="compositionally biased region" description="Basic and acidic residues" evidence="7">
    <location>
        <begin position="19"/>
        <end position="30"/>
    </location>
</feature>
<dbReference type="RefSeq" id="WP_248593322.1">
    <property type="nucleotide sequence ID" value="NZ_BAABEB010000027.1"/>
</dbReference>
<accession>A0ABY4L256</accession>
<organism evidence="11 12">
    <name type="scientific">Thermobifida alba</name>
    <name type="common">Thermomonospora alba</name>
    <dbReference type="NCBI Taxonomy" id="53522"/>
    <lineage>
        <taxon>Bacteria</taxon>
        <taxon>Bacillati</taxon>
        <taxon>Actinomycetota</taxon>
        <taxon>Actinomycetes</taxon>
        <taxon>Streptosporangiales</taxon>
        <taxon>Nocardiopsidaceae</taxon>
        <taxon>Thermobifida</taxon>
    </lineage>
</organism>
<dbReference type="Proteomes" id="UP000832041">
    <property type="component" value="Chromosome"/>
</dbReference>
<evidence type="ECO:0000256" key="6">
    <source>
        <dbReference type="ARBA" id="ARBA00034125"/>
    </source>
</evidence>
<feature type="transmembrane region" description="Helical" evidence="8">
    <location>
        <begin position="422"/>
        <end position="444"/>
    </location>
</feature>
<dbReference type="InterPro" id="IPR010619">
    <property type="entry name" value="ThrE-like_N"/>
</dbReference>
<evidence type="ECO:0000259" key="9">
    <source>
        <dbReference type="Pfam" id="PF06738"/>
    </source>
</evidence>
<gene>
    <name evidence="11" type="ORF">FOF52_08660</name>
</gene>
<comment type="similarity">
    <text evidence="6">Belongs to the ThrE exporter (TC 2.A.79) family.</text>
</comment>
<keyword evidence="3 8" id="KW-0812">Transmembrane</keyword>
<feature type="domain" description="Threonine/Serine exporter ThrE" evidence="10">
    <location>
        <begin position="326"/>
        <end position="444"/>
    </location>
</feature>
<evidence type="ECO:0000256" key="8">
    <source>
        <dbReference type="SAM" id="Phobius"/>
    </source>
</evidence>
<name>A0ABY4L256_THEAE</name>
<evidence type="ECO:0000256" key="2">
    <source>
        <dbReference type="ARBA" id="ARBA00022475"/>
    </source>
</evidence>
<evidence type="ECO:0000313" key="11">
    <source>
        <dbReference type="EMBL" id="UPT21021.1"/>
    </source>
</evidence>
<dbReference type="InterPro" id="IPR050539">
    <property type="entry name" value="ThrE_Dicarb/AminoAcid_Exp"/>
</dbReference>
<keyword evidence="5 8" id="KW-0472">Membrane</keyword>
<feature type="transmembrane region" description="Helical" evidence="8">
    <location>
        <begin position="275"/>
        <end position="297"/>
    </location>
</feature>
<keyword evidence="2" id="KW-1003">Cell membrane</keyword>
<evidence type="ECO:0000256" key="3">
    <source>
        <dbReference type="ARBA" id="ARBA00022692"/>
    </source>
</evidence>
<reference evidence="11 12" key="1">
    <citation type="submission" date="2020-04" db="EMBL/GenBank/DDBJ databases">
        <title>Thermobifida alba genome sequencing and assembly.</title>
        <authorList>
            <person name="Luzics S."/>
            <person name="Horvath B."/>
            <person name="Nagy I."/>
            <person name="Toth A."/>
            <person name="Nagy I."/>
            <person name="Kukolya J."/>
        </authorList>
    </citation>
    <scope>NUCLEOTIDE SEQUENCE [LARGE SCALE GENOMIC DNA]</scope>
    <source>
        <strain evidence="11 12">DSM 43795</strain>
    </source>
</reference>
<dbReference type="InterPro" id="IPR024528">
    <property type="entry name" value="ThrE_2"/>
</dbReference>
<feature type="transmembrane region" description="Helical" evidence="8">
    <location>
        <begin position="341"/>
        <end position="358"/>
    </location>
</feature>
<feature type="transmembrane region" description="Helical" evidence="8">
    <location>
        <begin position="392"/>
        <end position="410"/>
    </location>
</feature>
<evidence type="ECO:0000256" key="5">
    <source>
        <dbReference type="ARBA" id="ARBA00023136"/>
    </source>
</evidence>
<evidence type="ECO:0000256" key="4">
    <source>
        <dbReference type="ARBA" id="ARBA00022989"/>
    </source>
</evidence>
<evidence type="ECO:0000256" key="7">
    <source>
        <dbReference type="SAM" id="MobiDB-lite"/>
    </source>
</evidence>
<proteinExistence type="inferred from homology"/>
<evidence type="ECO:0000259" key="10">
    <source>
        <dbReference type="Pfam" id="PF12821"/>
    </source>
</evidence>